<feature type="transmembrane region" description="Helical" evidence="1">
    <location>
        <begin position="15"/>
        <end position="39"/>
    </location>
</feature>
<dbReference type="AlphaFoldDB" id="A0A540UUJ9"/>
<gene>
    <name evidence="2" type="ORF">FKZ59_14080</name>
</gene>
<protein>
    <submittedName>
        <fullName evidence="2">Uncharacterized protein</fullName>
    </submittedName>
</protein>
<reference evidence="2 3" key="1">
    <citation type="submission" date="2019-06" db="EMBL/GenBank/DDBJ databases">
        <title>Genome sequence of Ureibacillus terrenus.</title>
        <authorList>
            <person name="Maclea K.S."/>
            <person name="Simoes M."/>
        </authorList>
    </citation>
    <scope>NUCLEOTIDE SEQUENCE [LARGE SCALE GENOMIC DNA]</scope>
    <source>
        <strain evidence="2 3">ATCC BAA-384</strain>
    </source>
</reference>
<accession>A0A540UUJ9</accession>
<keyword evidence="3" id="KW-1185">Reference proteome</keyword>
<sequence>MLVFIVILLKININLASLIGVTFTGLIGLYGIGIAFSSLSLVFKDIKAIISLFKVGFIYLLFKQNENIFIPFSYAKGLIWDIILNEYKISDFPISSLSIVFLNSLVYFIIGLIMFNYFEKIAMKKGIQS</sequence>
<evidence type="ECO:0000256" key="1">
    <source>
        <dbReference type="SAM" id="Phobius"/>
    </source>
</evidence>
<keyword evidence="1" id="KW-0472">Membrane</keyword>
<proteinExistence type="predicted"/>
<keyword evidence="1" id="KW-1133">Transmembrane helix</keyword>
<dbReference type="Proteomes" id="UP000315753">
    <property type="component" value="Unassembled WGS sequence"/>
</dbReference>
<evidence type="ECO:0000313" key="2">
    <source>
        <dbReference type="EMBL" id="TQE88165.1"/>
    </source>
</evidence>
<dbReference type="OrthoDB" id="9815972at2"/>
<feature type="transmembrane region" description="Helical" evidence="1">
    <location>
        <begin position="94"/>
        <end position="118"/>
    </location>
</feature>
<evidence type="ECO:0000313" key="3">
    <source>
        <dbReference type="Proteomes" id="UP000315753"/>
    </source>
</evidence>
<keyword evidence="1" id="KW-0812">Transmembrane</keyword>
<name>A0A540UUJ9_9BACL</name>
<comment type="caution">
    <text evidence="2">The sequence shown here is derived from an EMBL/GenBank/DDBJ whole genome shotgun (WGS) entry which is preliminary data.</text>
</comment>
<organism evidence="2 3">
    <name type="scientific">Ureibacillus terrenus</name>
    <dbReference type="NCBI Taxonomy" id="118246"/>
    <lineage>
        <taxon>Bacteria</taxon>
        <taxon>Bacillati</taxon>
        <taxon>Bacillota</taxon>
        <taxon>Bacilli</taxon>
        <taxon>Bacillales</taxon>
        <taxon>Caryophanaceae</taxon>
        <taxon>Ureibacillus</taxon>
    </lineage>
</organism>
<dbReference type="EMBL" id="VIGD01000040">
    <property type="protein sequence ID" value="TQE88165.1"/>
    <property type="molecule type" value="Genomic_DNA"/>
</dbReference>